<proteinExistence type="predicted"/>
<reference evidence="2" key="1">
    <citation type="journal article" date="2019" name="Int. J. Syst. Evol. Microbiol.">
        <title>The Global Catalogue of Microorganisms (GCM) 10K type strain sequencing project: providing services to taxonomists for standard genome sequencing and annotation.</title>
        <authorList>
            <consortium name="The Broad Institute Genomics Platform"/>
            <consortium name="The Broad Institute Genome Sequencing Center for Infectious Disease"/>
            <person name="Wu L."/>
            <person name="Ma J."/>
        </authorList>
    </citation>
    <scope>NUCLEOTIDE SEQUENCE [LARGE SCALE GENOMIC DNA]</scope>
    <source>
        <strain evidence="2">JCM 3272</strain>
    </source>
</reference>
<protein>
    <submittedName>
        <fullName evidence="1">Uncharacterized protein</fullName>
    </submittedName>
</protein>
<dbReference type="Proteomes" id="UP001501444">
    <property type="component" value="Unassembled WGS sequence"/>
</dbReference>
<comment type="caution">
    <text evidence="1">The sequence shown here is derived from an EMBL/GenBank/DDBJ whole genome shotgun (WGS) entry which is preliminary data.</text>
</comment>
<name>A0ABP5U3U9_9ACTN</name>
<accession>A0ABP5U3U9</accession>
<organism evidence="1 2">
    <name type="scientific">Dactylosporangium salmoneum</name>
    <dbReference type="NCBI Taxonomy" id="53361"/>
    <lineage>
        <taxon>Bacteria</taxon>
        <taxon>Bacillati</taxon>
        <taxon>Actinomycetota</taxon>
        <taxon>Actinomycetes</taxon>
        <taxon>Micromonosporales</taxon>
        <taxon>Micromonosporaceae</taxon>
        <taxon>Dactylosporangium</taxon>
    </lineage>
</organism>
<keyword evidence="2" id="KW-1185">Reference proteome</keyword>
<evidence type="ECO:0000313" key="2">
    <source>
        <dbReference type="Proteomes" id="UP001501444"/>
    </source>
</evidence>
<dbReference type="EMBL" id="BAAARV010000067">
    <property type="protein sequence ID" value="GAA2368159.1"/>
    <property type="molecule type" value="Genomic_DNA"/>
</dbReference>
<evidence type="ECO:0000313" key="1">
    <source>
        <dbReference type="EMBL" id="GAA2368159.1"/>
    </source>
</evidence>
<sequence length="86" mass="9319">MHVLRAPQADVDLDVGTLRIWEAADDNDEPVLVLRDVDSTVVIEFVAVDGAWDLAIRAAERLGDAALMYAATLRAAMAKAKQQQNG</sequence>
<dbReference type="RefSeq" id="WP_344616674.1">
    <property type="nucleotide sequence ID" value="NZ_BAAARV010000067.1"/>
</dbReference>
<gene>
    <name evidence="1" type="ORF">GCM10010170_067970</name>
</gene>